<evidence type="ECO:0000313" key="2">
    <source>
        <dbReference type="Proteomes" id="UP001596065"/>
    </source>
</evidence>
<name>A0ABW0WCQ2_STRNO</name>
<dbReference type="GO" id="GO:0032259">
    <property type="term" value="P:methylation"/>
    <property type="evidence" value="ECO:0007669"/>
    <property type="project" value="UniProtKB-KW"/>
</dbReference>
<keyword evidence="1" id="KW-0489">Methyltransferase</keyword>
<dbReference type="EC" id="2.1.1.-" evidence="1"/>
<accession>A0ABW0WCQ2</accession>
<keyword evidence="2" id="KW-1185">Reference proteome</keyword>
<protein>
    <submittedName>
        <fullName evidence="1">SAM-dependent methyltransferase</fullName>
        <ecNumber evidence="1">2.1.1.-</ecNumber>
    </submittedName>
</protein>
<dbReference type="RefSeq" id="WP_344347318.1">
    <property type="nucleotide sequence ID" value="NZ_BAAASM010000009.1"/>
</dbReference>
<comment type="caution">
    <text evidence="1">The sequence shown here is derived from an EMBL/GenBank/DDBJ whole genome shotgun (WGS) entry which is preliminary data.</text>
</comment>
<evidence type="ECO:0000313" key="1">
    <source>
        <dbReference type="EMBL" id="MFC5654544.1"/>
    </source>
</evidence>
<keyword evidence="1" id="KW-0808">Transferase</keyword>
<dbReference type="Proteomes" id="UP001596065">
    <property type="component" value="Unassembled WGS sequence"/>
</dbReference>
<dbReference type="PIRSF" id="PIRSF017393">
    <property type="entry name" value="MTase_SAV2177"/>
    <property type="match status" value="1"/>
</dbReference>
<dbReference type="InterPro" id="IPR006764">
    <property type="entry name" value="SAM_dep_MeTrfase_SAV2177_type"/>
</dbReference>
<gene>
    <name evidence="1" type="ORF">ACFP3J_03420</name>
</gene>
<sequence length="273" mass="30955">MSENPASDYSMHFSHRPFVPRIYDVLLGGSDNYVADRELAVELVRAAPWLWLTVWANLSHRPKVVRVLAGDLGITQFLDLGCGLPMWWSTKRYGPRPEPVYEAALKVNVDPRVVYVDADPIVCGHARTVWDEYLGRTAVAQGDIREIDKLLDHPTIAHLDRGRPIGVLLHDLLPWVDHVVAERVMVRLREWLPPGSAISVTHDTSDEVPKLEDLVGIYATAGIQYEPRSVQEITDLLRPGGSWDLMPPGIVPTRLRRPRPPRRVRYRTQHLIA</sequence>
<dbReference type="InterPro" id="IPR029063">
    <property type="entry name" value="SAM-dependent_MTases_sf"/>
</dbReference>
<dbReference type="SUPFAM" id="SSF53335">
    <property type="entry name" value="S-adenosyl-L-methionine-dependent methyltransferases"/>
    <property type="match status" value="1"/>
</dbReference>
<dbReference type="Gene3D" id="3.40.50.150">
    <property type="entry name" value="Vaccinia Virus protein VP39"/>
    <property type="match status" value="1"/>
</dbReference>
<dbReference type="GO" id="GO:0008168">
    <property type="term" value="F:methyltransferase activity"/>
    <property type="evidence" value="ECO:0007669"/>
    <property type="project" value="UniProtKB-KW"/>
</dbReference>
<dbReference type="EMBL" id="JBHSOE010000003">
    <property type="protein sequence ID" value="MFC5654544.1"/>
    <property type="molecule type" value="Genomic_DNA"/>
</dbReference>
<dbReference type="Pfam" id="PF04672">
    <property type="entry name" value="Methyltransf_19"/>
    <property type="match status" value="1"/>
</dbReference>
<proteinExistence type="predicted"/>
<organism evidence="1 2">
    <name type="scientific">Streptomyces nogalater</name>
    <dbReference type="NCBI Taxonomy" id="38314"/>
    <lineage>
        <taxon>Bacteria</taxon>
        <taxon>Bacillati</taxon>
        <taxon>Actinomycetota</taxon>
        <taxon>Actinomycetes</taxon>
        <taxon>Kitasatosporales</taxon>
        <taxon>Streptomycetaceae</taxon>
        <taxon>Streptomyces</taxon>
    </lineage>
</organism>
<reference evidence="2" key="1">
    <citation type="journal article" date="2019" name="Int. J. Syst. Evol. Microbiol.">
        <title>The Global Catalogue of Microorganisms (GCM) 10K type strain sequencing project: providing services to taxonomists for standard genome sequencing and annotation.</title>
        <authorList>
            <consortium name="The Broad Institute Genomics Platform"/>
            <consortium name="The Broad Institute Genome Sequencing Center for Infectious Disease"/>
            <person name="Wu L."/>
            <person name="Ma J."/>
        </authorList>
    </citation>
    <scope>NUCLEOTIDE SEQUENCE [LARGE SCALE GENOMIC DNA]</scope>
    <source>
        <strain evidence="2">KCTC 5701</strain>
    </source>
</reference>